<dbReference type="EMBL" id="MAXA01000224">
    <property type="protein sequence ID" value="OHV27295.1"/>
    <property type="molecule type" value="Genomic_DNA"/>
</dbReference>
<feature type="transmembrane region" description="Helical" evidence="8">
    <location>
        <begin position="390"/>
        <end position="413"/>
    </location>
</feature>
<evidence type="ECO:0000256" key="2">
    <source>
        <dbReference type="ARBA" id="ARBA00022448"/>
    </source>
</evidence>
<proteinExistence type="predicted"/>
<evidence type="ECO:0000256" key="4">
    <source>
        <dbReference type="ARBA" id="ARBA00022692"/>
    </source>
</evidence>
<feature type="transmembrane region" description="Helical" evidence="8">
    <location>
        <begin position="433"/>
        <end position="454"/>
    </location>
</feature>
<dbReference type="InterPro" id="IPR011701">
    <property type="entry name" value="MFS"/>
</dbReference>
<dbReference type="InterPro" id="IPR036259">
    <property type="entry name" value="MFS_trans_sf"/>
</dbReference>
<sequence>MIRDRRWGALILLCAAQLMIFVDAAVVNVALSTIQRDLHISPASLSWVVNAYLLTFGGFLLLAGRAGDLFDRRRLFVAGMGLFTAASLLCAVATSPASLIAGRALQGVGGALVAAVSLTMIVTLFGEPVKRDRAMAVYSFVASGGGTLGVIFGGVLIDTLGWYAIFLINLPIGLTIIIVTPRFLGHGLPDRGQGRLDLPGAVTVTTAVMLALLGCVTASSDGWAAPTTLILLAAAAAGLTLFVHLERRAPQPLLPPRLFRSRALCLANTLAVLLRAAMFSWFYFAALYMQNILGFTPLQTGLGFLPATLIIAVCAYMIAARLVARVGVQAPIVGGAALIGVGLAAFALSPADGTYPVDVLPGMVLLGFGGGILFMPLIRTATTSTSPQDAGAASGLLNTSQQLGGALGLAVLASLAATHRSGDTSLAAIHSGYQLAFLIGAALAATAAILGLALRPQSPERRPVDVPQPASPPDRSVYESE</sequence>
<dbReference type="SUPFAM" id="SSF103473">
    <property type="entry name" value="MFS general substrate transporter"/>
    <property type="match status" value="1"/>
</dbReference>
<dbReference type="PANTHER" id="PTHR42718:SF46">
    <property type="entry name" value="BLR6921 PROTEIN"/>
    <property type="match status" value="1"/>
</dbReference>
<evidence type="ECO:0000256" key="6">
    <source>
        <dbReference type="ARBA" id="ARBA00023136"/>
    </source>
</evidence>
<evidence type="ECO:0000256" key="8">
    <source>
        <dbReference type="SAM" id="Phobius"/>
    </source>
</evidence>
<feature type="transmembrane region" description="Helical" evidence="8">
    <location>
        <begin position="75"/>
        <end position="98"/>
    </location>
</feature>
<gene>
    <name evidence="10" type="ORF">BBK14_05420</name>
</gene>
<feature type="transmembrane region" description="Helical" evidence="8">
    <location>
        <begin position="40"/>
        <end position="63"/>
    </location>
</feature>
<protein>
    <recommendedName>
        <fullName evidence="9">Major facilitator superfamily (MFS) profile domain-containing protein</fullName>
    </recommendedName>
</protein>
<dbReference type="Gene3D" id="1.20.1720.10">
    <property type="entry name" value="Multidrug resistance protein D"/>
    <property type="match status" value="1"/>
</dbReference>
<keyword evidence="11" id="KW-1185">Reference proteome</keyword>
<feature type="transmembrane region" description="Helical" evidence="8">
    <location>
        <begin position="330"/>
        <end position="348"/>
    </location>
</feature>
<feature type="transmembrane region" description="Helical" evidence="8">
    <location>
        <begin position="225"/>
        <end position="243"/>
    </location>
</feature>
<evidence type="ECO:0000256" key="5">
    <source>
        <dbReference type="ARBA" id="ARBA00022989"/>
    </source>
</evidence>
<feature type="transmembrane region" description="Helical" evidence="8">
    <location>
        <begin position="137"/>
        <end position="157"/>
    </location>
</feature>
<comment type="subcellular location">
    <subcellularLocation>
        <location evidence="1">Cell membrane</location>
        <topology evidence="1">Multi-pass membrane protein</topology>
    </subcellularLocation>
</comment>
<evidence type="ECO:0000256" key="7">
    <source>
        <dbReference type="SAM" id="MobiDB-lite"/>
    </source>
</evidence>
<organism evidence="10 11">
    <name type="scientific">Parafrankia soli</name>
    <dbReference type="NCBI Taxonomy" id="2599596"/>
    <lineage>
        <taxon>Bacteria</taxon>
        <taxon>Bacillati</taxon>
        <taxon>Actinomycetota</taxon>
        <taxon>Actinomycetes</taxon>
        <taxon>Frankiales</taxon>
        <taxon>Frankiaceae</taxon>
        <taxon>Parafrankia</taxon>
    </lineage>
</organism>
<evidence type="ECO:0000256" key="3">
    <source>
        <dbReference type="ARBA" id="ARBA00022475"/>
    </source>
</evidence>
<evidence type="ECO:0000313" key="10">
    <source>
        <dbReference type="EMBL" id="OHV27295.1"/>
    </source>
</evidence>
<evidence type="ECO:0000259" key="9">
    <source>
        <dbReference type="PROSITE" id="PS50850"/>
    </source>
</evidence>
<comment type="caution">
    <text evidence="10">The sequence shown here is derived from an EMBL/GenBank/DDBJ whole genome shotgun (WGS) entry which is preliminary data.</text>
</comment>
<evidence type="ECO:0000313" key="11">
    <source>
        <dbReference type="Proteomes" id="UP000179769"/>
    </source>
</evidence>
<keyword evidence="3" id="KW-1003">Cell membrane</keyword>
<feature type="region of interest" description="Disordered" evidence="7">
    <location>
        <begin position="458"/>
        <end position="481"/>
    </location>
</feature>
<keyword evidence="5 8" id="KW-1133">Transmembrane helix</keyword>
<keyword evidence="2" id="KW-0813">Transport</keyword>
<feature type="transmembrane region" description="Helical" evidence="8">
    <location>
        <begin position="196"/>
        <end position="219"/>
    </location>
</feature>
<keyword evidence="6 8" id="KW-0472">Membrane</keyword>
<feature type="transmembrane region" description="Helical" evidence="8">
    <location>
        <begin position="104"/>
        <end position="125"/>
    </location>
</feature>
<dbReference type="Proteomes" id="UP000179769">
    <property type="component" value="Unassembled WGS sequence"/>
</dbReference>
<dbReference type="Pfam" id="PF07690">
    <property type="entry name" value="MFS_1"/>
    <property type="match status" value="1"/>
</dbReference>
<feature type="domain" description="Major facilitator superfamily (MFS) profile" evidence="9">
    <location>
        <begin position="9"/>
        <end position="459"/>
    </location>
</feature>
<name>A0A1S1Q278_9ACTN</name>
<dbReference type="GO" id="GO:0022857">
    <property type="term" value="F:transmembrane transporter activity"/>
    <property type="evidence" value="ECO:0007669"/>
    <property type="project" value="InterPro"/>
</dbReference>
<feature type="transmembrane region" description="Helical" evidence="8">
    <location>
        <begin position="304"/>
        <end position="323"/>
    </location>
</feature>
<accession>A0A1S1Q278</accession>
<dbReference type="InterPro" id="IPR020846">
    <property type="entry name" value="MFS_dom"/>
</dbReference>
<dbReference type="GO" id="GO:0005886">
    <property type="term" value="C:plasma membrane"/>
    <property type="evidence" value="ECO:0007669"/>
    <property type="project" value="UniProtKB-SubCell"/>
</dbReference>
<evidence type="ECO:0000256" key="1">
    <source>
        <dbReference type="ARBA" id="ARBA00004651"/>
    </source>
</evidence>
<dbReference type="AlphaFoldDB" id="A0A1S1Q278"/>
<feature type="transmembrane region" description="Helical" evidence="8">
    <location>
        <begin position="360"/>
        <end position="378"/>
    </location>
</feature>
<dbReference type="PROSITE" id="PS50850">
    <property type="entry name" value="MFS"/>
    <property type="match status" value="1"/>
</dbReference>
<reference evidence="11" key="1">
    <citation type="submission" date="2016-07" db="EMBL/GenBank/DDBJ databases">
        <title>Frankia sp. NRRL B-16219 Genome sequencing.</title>
        <authorList>
            <person name="Ghodhbane-Gtari F."/>
            <person name="Swanson E."/>
            <person name="Gueddou A."/>
            <person name="Louati M."/>
            <person name="Nouioui I."/>
            <person name="Hezbri K."/>
            <person name="Abebe-Akele F."/>
            <person name="Simpson S."/>
            <person name="Morris K."/>
            <person name="Thomas K."/>
            <person name="Gtari M."/>
            <person name="Tisa L.S."/>
        </authorList>
    </citation>
    <scope>NUCLEOTIDE SEQUENCE [LARGE SCALE GENOMIC DNA]</scope>
    <source>
        <strain evidence="11">NRRL B-16219</strain>
    </source>
</reference>
<dbReference type="Gene3D" id="1.20.1250.20">
    <property type="entry name" value="MFS general substrate transporter like domains"/>
    <property type="match status" value="1"/>
</dbReference>
<keyword evidence="4 8" id="KW-0812">Transmembrane</keyword>
<feature type="transmembrane region" description="Helical" evidence="8">
    <location>
        <begin position="163"/>
        <end position="184"/>
    </location>
</feature>
<dbReference type="CDD" id="cd17321">
    <property type="entry name" value="MFS_MMR_MDR_like"/>
    <property type="match status" value="1"/>
</dbReference>
<feature type="transmembrane region" description="Helical" evidence="8">
    <location>
        <begin position="263"/>
        <end position="284"/>
    </location>
</feature>
<dbReference type="PANTHER" id="PTHR42718">
    <property type="entry name" value="MAJOR FACILITATOR SUPERFAMILY MULTIDRUG TRANSPORTER MFSC"/>
    <property type="match status" value="1"/>
</dbReference>